<dbReference type="PANTHER" id="PTHR24346:SF110">
    <property type="entry name" value="NON-SPECIFIC SERINE_THREONINE PROTEIN KINASE"/>
    <property type="match status" value="1"/>
</dbReference>
<feature type="region of interest" description="Disordered" evidence="4">
    <location>
        <begin position="518"/>
        <end position="672"/>
    </location>
</feature>
<evidence type="ECO:0000256" key="4">
    <source>
        <dbReference type="SAM" id="MobiDB-lite"/>
    </source>
</evidence>
<comment type="caution">
    <text evidence="6">The sequence shown here is derived from an EMBL/GenBank/DDBJ whole genome shotgun (WGS) entry which is preliminary data.</text>
</comment>
<keyword evidence="6" id="KW-0808">Transferase</keyword>
<organism evidence="6 7">
    <name type="scientific">Dendryphion nanum</name>
    <dbReference type="NCBI Taxonomy" id="256645"/>
    <lineage>
        <taxon>Eukaryota</taxon>
        <taxon>Fungi</taxon>
        <taxon>Dikarya</taxon>
        <taxon>Ascomycota</taxon>
        <taxon>Pezizomycotina</taxon>
        <taxon>Dothideomycetes</taxon>
        <taxon>Pleosporomycetidae</taxon>
        <taxon>Pleosporales</taxon>
        <taxon>Torulaceae</taxon>
        <taxon>Dendryphion</taxon>
    </lineage>
</organism>
<evidence type="ECO:0000256" key="1">
    <source>
        <dbReference type="ARBA" id="ARBA00022741"/>
    </source>
</evidence>
<feature type="compositionally biased region" description="Acidic residues" evidence="4">
    <location>
        <begin position="755"/>
        <end position="765"/>
    </location>
</feature>
<evidence type="ECO:0000256" key="3">
    <source>
        <dbReference type="PROSITE-ProRule" id="PRU10141"/>
    </source>
</evidence>
<dbReference type="CDD" id="cd14003">
    <property type="entry name" value="STKc_AMPK-like"/>
    <property type="match status" value="1"/>
</dbReference>
<gene>
    <name evidence="6" type="ORF">B0J11DRAFT_213042</name>
</gene>
<feature type="region of interest" description="Disordered" evidence="4">
    <location>
        <begin position="355"/>
        <end position="493"/>
    </location>
</feature>
<dbReference type="PANTHER" id="PTHR24346">
    <property type="entry name" value="MAP/MICROTUBULE AFFINITY-REGULATING KINASE"/>
    <property type="match status" value="1"/>
</dbReference>
<dbReference type="PROSITE" id="PS00107">
    <property type="entry name" value="PROTEIN_KINASE_ATP"/>
    <property type="match status" value="1"/>
</dbReference>
<keyword evidence="2 3" id="KW-0067">ATP-binding</keyword>
<evidence type="ECO:0000259" key="5">
    <source>
        <dbReference type="PROSITE" id="PS50011"/>
    </source>
</evidence>
<dbReference type="PROSITE" id="PS50011">
    <property type="entry name" value="PROTEIN_KINASE_DOM"/>
    <property type="match status" value="1"/>
</dbReference>
<dbReference type="EMBL" id="JAGMWT010000003">
    <property type="protein sequence ID" value="KAH7132003.1"/>
    <property type="molecule type" value="Genomic_DNA"/>
</dbReference>
<dbReference type="OrthoDB" id="942095at2759"/>
<feature type="region of interest" description="Disordered" evidence="4">
    <location>
        <begin position="732"/>
        <end position="765"/>
    </location>
</feature>
<feature type="domain" description="Protein kinase" evidence="5">
    <location>
        <begin position="40"/>
        <end position="287"/>
    </location>
</feature>
<feature type="compositionally biased region" description="Polar residues" evidence="4">
    <location>
        <begin position="734"/>
        <end position="745"/>
    </location>
</feature>
<feature type="compositionally biased region" description="Low complexity" evidence="4">
    <location>
        <begin position="611"/>
        <end position="621"/>
    </location>
</feature>
<feature type="compositionally biased region" description="Low complexity" evidence="4">
    <location>
        <begin position="631"/>
        <end position="649"/>
    </location>
</feature>
<dbReference type="GO" id="GO:0004674">
    <property type="term" value="F:protein serine/threonine kinase activity"/>
    <property type="evidence" value="ECO:0007669"/>
    <property type="project" value="TreeGrafter"/>
</dbReference>
<dbReference type="InterPro" id="IPR000719">
    <property type="entry name" value="Prot_kinase_dom"/>
</dbReference>
<dbReference type="SMART" id="SM00220">
    <property type="entry name" value="S_TKc"/>
    <property type="match status" value="1"/>
</dbReference>
<proteinExistence type="predicted"/>
<dbReference type="GO" id="GO:0005737">
    <property type="term" value="C:cytoplasm"/>
    <property type="evidence" value="ECO:0007669"/>
    <property type="project" value="TreeGrafter"/>
</dbReference>
<dbReference type="InterPro" id="IPR011009">
    <property type="entry name" value="Kinase-like_dom_sf"/>
</dbReference>
<dbReference type="Proteomes" id="UP000700596">
    <property type="component" value="Unassembled WGS sequence"/>
</dbReference>
<feature type="binding site" evidence="3">
    <location>
        <position position="74"/>
    </location>
    <ligand>
        <name>ATP</name>
        <dbReference type="ChEBI" id="CHEBI:30616"/>
    </ligand>
</feature>
<dbReference type="SUPFAM" id="SSF56112">
    <property type="entry name" value="Protein kinase-like (PK-like)"/>
    <property type="match status" value="1"/>
</dbReference>
<dbReference type="InterPro" id="IPR017441">
    <property type="entry name" value="Protein_kinase_ATP_BS"/>
</dbReference>
<evidence type="ECO:0000256" key="2">
    <source>
        <dbReference type="ARBA" id="ARBA00022840"/>
    </source>
</evidence>
<dbReference type="Gene3D" id="1.10.510.10">
    <property type="entry name" value="Transferase(Phosphotransferase) domain 1"/>
    <property type="match status" value="1"/>
</dbReference>
<feature type="region of interest" description="Disordered" evidence="4">
    <location>
        <begin position="779"/>
        <end position="803"/>
    </location>
</feature>
<dbReference type="GO" id="GO:0035556">
    <property type="term" value="P:intracellular signal transduction"/>
    <property type="evidence" value="ECO:0007669"/>
    <property type="project" value="TreeGrafter"/>
</dbReference>
<reference evidence="6" key="1">
    <citation type="journal article" date="2021" name="Nat. Commun.">
        <title>Genetic determinants of endophytism in the Arabidopsis root mycobiome.</title>
        <authorList>
            <person name="Mesny F."/>
            <person name="Miyauchi S."/>
            <person name="Thiergart T."/>
            <person name="Pickel B."/>
            <person name="Atanasova L."/>
            <person name="Karlsson M."/>
            <person name="Huettel B."/>
            <person name="Barry K.W."/>
            <person name="Haridas S."/>
            <person name="Chen C."/>
            <person name="Bauer D."/>
            <person name="Andreopoulos W."/>
            <person name="Pangilinan J."/>
            <person name="LaButti K."/>
            <person name="Riley R."/>
            <person name="Lipzen A."/>
            <person name="Clum A."/>
            <person name="Drula E."/>
            <person name="Henrissat B."/>
            <person name="Kohler A."/>
            <person name="Grigoriev I.V."/>
            <person name="Martin F.M."/>
            <person name="Hacquard S."/>
        </authorList>
    </citation>
    <scope>NUCLEOTIDE SEQUENCE</scope>
    <source>
        <strain evidence="6">MPI-CAGE-CH-0243</strain>
    </source>
</reference>
<dbReference type="InterPro" id="IPR008271">
    <property type="entry name" value="Ser/Thr_kinase_AS"/>
</dbReference>
<dbReference type="FunFam" id="1.10.510.10:FF:000434">
    <property type="entry name" value="Serine/threonine protein kinase"/>
    <property type="match status" value="1"/>
</dbReference>
<dbReference type="PROSITE" id="PS00108">
    <property type="entry name" value="PROTEIN_KINASE_ST"/>
    <property type="match status" value="1"/>
</dbReference>
<name>A0A9P9IR29_9PLEO</name>
<keyword evidence="7" id="KW-1185">Reference proteome</keyword>
<protein>
    <submittedName>
        <fullName evidence="6">Kinase-like domain-containing protein</fullName>
    </submittedName>
</protein>
<dbReference type="GO" id="GO:0005524">
    <property type="term" value="F:ATP binding"/>
    <property type="evidence" value="ECO:0007669"/>
    <property type="project" value="UniProtKB-UniRule"/>
</dbReference>
<dbReference type="Pfam" id="PF00069">
    <property type="entry name" value="Pkinase"/>
    <property type="match status" value="1"/>
</dbReference>
<accession>A0A9P9IR29</accession>
<keyword evidence="1 3" id="KW-0547">Nucleotide-binding</keyword>
<evidence type="ECO:0000313" key="7">
    <source>
        <dbReference type="Proteomes" id="UP000700596"/>
    </source>
</evidence>
<dbReference type="AlphaFoldDB" id="A0A9P9IR29"/>
<evidence type="ECO:0000313" key="6">
    <source>
        <dbReference type="EMBL" id="KAH7132003.1"/>
    </source>
</evidence>
<keyword evidence="6" id="KW-0418">Kinase</keyword>
<sequence>MQSNLRAQAEAQAQRKKLANSYKQLLDEFSATDLKTVGNYSLGRLIGKGSFGKVYLASHKLTNGSKVVLKSAKKDDQNLAREIHHHRQFLHPHIARLYEVIVTESLVWLSLEYCPGDELYNYLLQHGAIEPPKVQKIFTQLVGAVSYVHNKSCVHRDLKLENILLDKYENVKLVDFGFTREYEGKSNYLQTWCGTVCYSAPEMLKGEKYAGEKVDVWSLGIILYALLVGELPFDDDDEMVTKTKILKEEPKYPESFPQQAKELCQSLLSKRPILRPSLADILQNPWLSEHAPRQQEILKLQQPAPFSTELEKEVLHRMRAAGVDIDMVIENVLAQRCDATAGWWALLLEKEERKARRRERKRREKEAEAKSLRRLSAASSRLDKLAPTIRETDEEGLDSPRLLDPPKSRGRALKRSSLQPGASDLPGLPESGLTPSPDTERPPPPIEKDHIRSSDSSSRPPPPPKEIDRRRSRSSMLQVVSGNPDLLSPNGFVPKRRRKYQQPFINQLMSLRNWIKETSRRAKSPGGSKASADGKSPSVAHSKSPDSRRRLSNANRNSQIHTYPVAPSTPLPTRPRVSTHGSGKRPSISPSPLTPRSSYRRSSGGLRGRKSTSSSVSSIRSMPHHHHSHSKASSTSSVSITSPSVSVSGHAHKTKSPHSSVKVLPATPTSSTFPSNIRVVRAPLSEGGAAFGTAPPPSPGLVFAKRKRSPFKGPMLNLHGHHAGGAMMRAGNRSEGNSRSASVQGRRSGEIMGITEEEEEDDFEDVDDFSAVMKPGEYVDEVSASPEGVEKQLSGSGKGLGIH</sequence>
<feature type="compositionally biased region" description="Basic and acidic residues" evidence="4">
    <location>
        <begin position="438"/>
        <end position="453"/>
    </location>
</feature>